<dbReference type="PANTHER" id="PTHR22946:SF9">
    <property type="entry name" value="POLYKETIDE TRANSFERASE AF380"/>
    <property type="match status" value="1"/>
</dbReference>
<dbReference type="InterPro" id="IPR029058">
    <property type="entry name" value="AB_hydrolase_fold"/>
</dbReference>
<evidence type="ECO:0000256" key="2">
    <source>
        <dbReference type="ARBA" id="ARBA00038115"/>
    </source>
</evidence>
<dbReference type="Pfam" id="PF12697">
    <property type="entry name" value="Abhydrolase_6"/>
    <property type="match status" value="1"/>
</dbReference>
<gene>
    <name evidence="4" type="ORF">JJB07_01260</name>
</gene>
<dbReference type="RefSeq" id="WP_201630442.1">
    <property type="nucleotide sequence ID" value="NZ_JAEQNB010000001.1"/>
</dbReference>
<evidence type="ECO:0000259" key="3">
    <source>
        <dbReference type="Pfam" id="PF12697"/>
    </source>
</evidence>
<evidence type="ECO:0000313" key="5">
    <source>
        <dbReference type="Proteomes" id="UP000602284"/>
    </source>
</evidence>
<keyword evidence="1 4" id="KW-0378">Hydrolase</keyword>
<keyword evidence="5" id="KW-1185">Reference proteome</keyword>
<reference evidence="4 5" key="1">
    <citation type="submission" date="2021-01" db="EMBL/GenBank/DDBJ databases">
        <title>Tumebacillus sp. strain ITR2 16S ribosomal RNA gene Genome sequencing and assembly.</title>
        <authorList>
            <person name="Kang M."/>
        </authorList>
    </citation>
    <scope>NUCLEOTIDE SEQUENCE [LARGE SCALE GENOMIC DNA]</scope>
    <source>
        <strain evidence="4 5">ITR2</strain>
    </source>
</reference>
<dbReference type="InterPro" id="IPR050261">
    <property type="entry name" value="FrsA_esterase"/>
</dbReference>
<comment type="similarity">
    <text evidence="2">Belongs to the AB hydrolase superfamily. FUS2 hydrolase family.</text>
</comment>
<proteinExistence type="inferred from homology"/>
<dbReference type="EMBL" id="JAEQNB010000001">
    <property type="protein sequence ID" value="MBL0385260.1"/>
    <property type="molecule type" value="Genomic_DNA"/>
</dbReference>
<sequence length="260" mass="28143">MTMMSLLKVPSGDAMMVGRMFTPEGVGPHPTLLLLHGFPGAQQNHDLAVAMRKAGWSVLLLNYRGAWGSQGNFSFANALEDVQAALAYLRREDVVAEFKLDTSKLVLVGHSMGGFLSLMTTAGDADVTGVASISGFNFGLAAEIVGDDERSLAEVTAMFEESTFFLTGINGRELTQQIADHGAAWNLVHQAKSITTRPVLLLGALRDDVGPTALHHDSLVEAFQRANAQHLQHLTVDTDHNWDDAREALAEHLLSWLAKI</sequence>
<feature type="domain" description="AB hydrolase-1" evidence="3">
    <location>
        <begin position="32"/>
        <end position="251"/>
    </location>
</feature>
<dbReference type="GO" id="GO:0016787">
    <property type="term" value="F:hydrolase activity"/>
    <property type="evidence" value="ECO:0007669"/>
    <property type="project" value="UniProtKB-KW"/>
</dbReference>
<comment type="caution">
    <text evidence="4">The sequence shown here is derived from an EMBL/GenBank/DDBJ whole genome shotgun (WGS) entry which is preliminary data.</text>
</comment>
<dbReference type="Proteomes" id="UP000602284">
    <property type="component" value="Unassembled WGS sequence"/>
</dbReference>
<protein>
    <submittedName>
        <fullName evidence="4">Alpha/beta fold hydrolase</fullName>
    </submittedName>
</protein>
<dbReference type="Gene3D" id="3.40.50.1820">
    <property type="entry name" value="alpha/beta hydrolase"/>
    <property type="match status" value="1"/>
</dbReference>
<accession>A0ABS1J4Z3</accession>
<dbReference type="InterPro" id="IPR000073">
    <property type="entry name" value="AB_hydrolase_1"/>
</dbReference>
<organism evidence="4 5">
    <name type="scientific">Tumebacillus amylolyticus</name>
    <dbReference type="NCBI Taxonomy" id="2801339"/>
    <lineage>
        <taxon>Bacteria</taxon>
        <taxon>Bacillati</taxon>
        <taxon>Bacillota</taxon>
        <taxon>Bacilli</taxon>
        <taxon>Bacillales</taxon>
        <taxon>Alicyclobacillaceae</taxon>
        <taxon>Tumebacillus</taxon>
    </lineage>
</organism>
<dbReference type="SUPFAM" id="SSF53474">
    <property type="entry name" value="alpha/beta-Hydrolases"/>
    <property type="match status" value="1"/>
</dbReference>
<evidence type="ECO:0000313" key="4">
    <source>
        <dbReference type="EMBL" id="MBL0385260.1"/>
    </source>
</evidence>
<evidence type="ECO:0000256" key="1">
    <source>
        <dbReference type="ARBA" id="ARBA00022801"/>
    </source>
</evidence>
<dbReference type="PANTHER" id="PTHR22946">
    <property type="entry name" value="DIENELACTONE HYDROLASE DOMAIN-CONTAINING PROTEIN-RELATED"/>
    <property type="match status" value="1"/>
</dbReference>
<name>A0ABS1J4Z3_9BACL</name>